<dbReference type="AlphaFoldDB" id="A0A6I4IHT3"/>
<evidence type="ECO:0000313" key="1">
    <source>
        <dbReference type="EMBL" id="MVO09124.1"/>
    </source>
</evidence>
<accession>A0A6I4IHT3</accession>
<proteinExistence type="predicted"/>
<dbReference type="RefSeq" id="WP_140997513.1">
    <property type="nucleotide sequence ID" value="NZ_VDCZ01000005.1"/>
</dbReference>
<dbReference type="PROSITE" id="PS51257">
    <property type="entry name" value="PROKAR_LIPOPROTEIN"/>
    <property type="match status" value="1"/>
</dbReference>
<keyword evidence="2" id="KW-1185">Reference proteome</keyword>
<dbReference type="EMBL" id="WQLW01000005">
    <property type="protein sequence ID" value="MVO09124.1"/>
    <property type="molecule type" value="Genomic_DNA"/>
</dbReference>
<dbReference type="Proteomes" id="UP000431264">
    <property type="component" value="Unassembled WGS sequence"/>
</dbReference>
<comment type="caution">
    <text evidence="1">The sequence shown here is derived from an EMBL/GenBank/DDBJ whole genome shotgun (WGS) entry which is preliminary data.</text>
</comment>
<sequence length="190" mass="22218">MKTYFIFLLLLLFYACNEKKENVVETQEIVSDSILKKQDSLEELKFTVEETPTDTLSEFSEIETFYVVVVDTSLNYAMLHQKMFDVHHKLTIPIDTMGRYYNPTKDLITLPEDDEDELYAGDYFPRRFPSETLSLEYLSIYKNNTNEKTIAVVSGIFEQEKKADSSLKEIQKVFPKTFKLKTEMFVGCLH</sequence>
<protein>
    <recommendedName>
        <fullName evidence="3">Lipoprotein</fullName>
    </recommendedName>
</protein>
<evidence type="ECO:0008006" key="3">
    <source>
        <dbReference type="Google" id="ProtNLM"/>
    </source>
</evidence>
<gene>
    <name evidence="1" type="ORF">GOQ30_08115</name>
</gene>
<name>A0A6I4IHT3_9FLAO</name>
<evidence type="ECO:0000313" key="2">
    <source>
        <dbReference type="Proteomes" id="UP000431264"/>
    </source>
</evidence>
<dbReference type="OrthoDB" id="1351044at2"/>
<organism evidence="1 2">
    <name type="scientific">Flavobacterium profundi</name>
    <dbReference type="NCBI Taxonomy" id="1774945"/>
    <lineage>
        <taxon>Bacteria</taxon>
        <taxon>Pseudomonadati</taxon>
        <taxon>Bacteroidota</taxon>
        <taxon>Flavobacteriia</taxon>
        <taxon>Flavobacteriales</taxon>
        <taxon>Flavobacteriaceae</taxon>
        <taxon>Flavobacterium</taxon>
    </lineage>
</organism>
<reference evidence="2" key="1">
    <citation type="submission" date="2019-05" db="EMBL/GenBank/DDBJ databases">
        <title>Flavobacterium profundi sp. nov., isolated from a deep-sea seamount.</title>
        <authorList>
            <person name="Zhang D.-C."/>
        </authorList>
    </citation>
    <scope>NUCLEOTIDE SEQUENCE [LARGE SCALE GENOMIC DNA]</scope>
    <source>
        <strain evidence="2">TP390</strain>
    </source>
</reference>